<dbReference type="EMBL" id="BSYO01000024">
    <property type="protein sequence ID" value="GMH22467.1"/>
    <property type="molecule type" value="Genomic_DNA"/>
</dbReference>
<dbReference type="PANTHER" id="PTHR47212">
    <property type="entry name" value="ADHESIN-LIKE PROTEIN, PUTATIVE (DUF3741)-RELATED"/>
    <property type="match status" value="1"/>
</dbReference>
<dbReference type="PANTHER" id="PTHR47212:SF4">
    <property type="entry name" value="ADHESIN-LIKE PROTEIN, PUTATIVE (DUF3741)-RELATED"/>
    <property type="match status" value="1"/>
</dbReference>
<name>A0AAD3XYH0_NEPGR</name>
<evidence type="ECO:0000313" key="1">
    <source>
        <dbReference type="EMBL" id="GMH22467.1"/>
    </source>
</evidence>
<sequence>MAKRSRRRISRYEKNQSGCIWNLISIFDFRHVRSTQKLLPDRKHVSKRVIGDAYKLDKLKVYSEFCKDSNVGELSVKGIS</sequence>
<protein>
    <submittedName>
        <fullName evidence="1">Uncharacterized protein</fullName>
    </submittedName>
</protein>
<dbReference type="Proteomes" id="UP001279734">
    <property type="component" value="Unassembled WGS sequence"/>
</dbReference>
<reference evidence="1" key="1">
    <citation type="submission" date="2023-05" db="EMBL/GenBank/DDBJ databases">
        <title>Nepenthes gracilis genome sequencing.</title>
        <authorList>
            <person name="Fukushima K."/>
        </authorList>
    </citation>
    <scope>NUCLEOTIDE SEQUENCE</scope>
    <source>
        <strain evidence="1">SING2019-196</strain>
    </source>
</reference>
<dbReference type="AlphaFoldDB" id="A0AAD3XYH0"/>
<evidence type="ECO:0000313" key="2">
    <source>
        <dbReference type="Proteomes" id="UP001279734"/>
    </source>
</evidence>
<organism evidence="1 2">
    <name type="scientific">Nepenthes gracilis</name>
    <name type="common">Slender pitcher plant</name>
    <dbReference type="NCBI Taxonomy" id="150966"/>
    <lineage>
        <taxon>Eukaryota</taxon>
        <taxon>Viridiplantae</taxon>
        <taxon>Streptophyta</taxon>
        <taxon>Embryophyta</taxon>
        <taxon>Tracheophyta</taxon>
        <taxon>Spermatophyta</taxon>
        <taxon>Magnoliopsida</taxon>
        <taxon>eudicotyledons</taxon>
        <taxon>Gunneridae</taxon>
        <taxon>Pentapetalae</taxon>
        <taxon>Caryophyllales</taxon>
        <taxon>Nepenthaceae</taxon>
        <taxon>Nepenthes</taxon>
    </lineage>
</organism>
<gene>
    <name evidence="1" type="ORF">Nepgr_024310</name>
</gene>
<accession>A0AAD3XYH0</accession>
<proteinExistence type="predicted"/>
<comment type="caution">
    <text evidence="1">The sequence shown here is derived from an EMBL/GenBank/DDBJ whole genome shotgun (WGS) entry which is preliminary data.</text>
</comment>
<keyword evidence="2" id="KW-1185">Reference proteome</keyword>